<name>A0ABN9THT3_9DINO</name>
<sequence>VEVVQQERNVSGAEKRRRVLWKPFSVWKKDELKQRPELGERDLITNWRKALLNADITHKFGNEWHIGEYIGIVDDDVQGSFSEVGVRSTTMTEGSDELAEATAMATSVHLRATQERSANGPSVVLASSSSSAGPAIAPQCVSNIMEVDDRLGSSEAGIAAITDRFAAQERAQKELEALHMEELVEADKFDAPAHESSSAQNQDLNIYDLEIEHRKWASKLGIAADGAGPECESIVDHAKDVMFKGAEMPADFKLALDAVTAASKDMDDARMILIKKLSDHLAEVSAEMRSDSPINLADAKGAFATMREEFLGPQGQVASLRKRLTAIRQLVQKHHNGAMKASKAENARAKMNVSAEVVNQGGAGTAMSYMYNTVWVSHERKDSGLLEATAKFRDSEGCVKYTTSEQTVNNIDDNKSFQSFLTWFADLAQKSSKPSTTAVISNPSVTKFLRTTLKDTTPMKLDLFQRPVFHDKEYNDMITALFDMSHWSHCEGYLNVAPAAHGLAEVRPGDIVCLPAGFILSVSSPERTAGLKWALPPKSESETDQVRAVSSALLDAFPALRGARYGLWQKYLQSIPA</sequence>
<evidence type="ECO:0000313" key="1">
    <source>
        <dbReference type="EMBL" id="CAK0845441.1"/>
    </source>
</evidence>
<proteinExistence type="predicted"/>
<accession>A0ABN9THT3</accession>
<evidence type="ECO:0008006" key="3">
    <source>
        <dbReference type="Google" id="ProtNLM"/>
    </source>
</evidence>
<gene>
    <name evidence="1" type="ORF">PCOR1329_LOCUS39241</name>
</gene>
<reference evidence="1" key="1">
    <citation type="submission" date="2023-10" db="EMBL/GenBank/DDBJ databases">
        <authorList>
            <person name="Chen Y."/>
            <person name="Shah S."/>
            <person name="Dougan E. K."/>
            <person name="Thang M."/>
            <person name="Chan C."/>
        </authorList>
    </citation>
    <scope>NUCLEOTIDE SEQUENCE [LARGE SCALE GENOMIC DNA]</scope>
</reference>
<dbReference type="Proteomes" id="UP001189429">
    <property type="component" value="Unassembled WGS sequence"/>
</dbReference>
<keyword evidence="2" id="KW-1185">Reference proteome</keyword>
<protein>
    <recommendedName>
        <fullName evidence="3">JmjC domain-containing protein</fullName>
    </recommendedName>
</protein>
<organism evidence="1 2">
    <name type="scientific">Prorocentrum cordatum</name>
    <dbReference type="NCBI Taxonomy" id="2364126"/>
    <lineage>
        <taxon>Eukaryota</taxon>
        <taxon>Sar</taxon>
        <taxon>Alveolata</taxon>
        <taxon>Dinophyceae</taxon>
        <taxon>Prorocentrales</taxon>
        <taxon>Prorocentraceae</taxon>
        <taxon>Prorocentrum</taxon>
    </lineage>
</organism>
<comment type="caution">
    <text evidence="1">The sequence shown here is derived from an EMBL/GenBank/DDBJ whole genome shotgun (WGS) entry which is preliminary data.</text>
</comment>
<dbReference type="EMBL" id="CAUYUJ010014738">
    <property type="protein sequence ID" value="CAK0845441.1"/>
    <property type="molecule type" value="Genomic_DNA"/>
</dbReference>
<feature type="non-terminal residue" evidence="1">
    <location>
        <position position="1"/>
    </location>
</feature>
<evidence type="ECO:0000313" key="2">
    <source>
        <dbReference type="Proteomes" id="UP001189429"/>
    </source>
</evidence>